<reference evidence="2" key="1">
    <citation type="submission" date="2020-07" db="EMBL/GenBank/DDBJ databases">
        <authorList>
            <person name="Nieuwenhuis M."/>
            <person name="Van De Peppel L.J.J."/>
        </authorList>
    </citation>
    <scope>NUCLEOTIDE SEQUENCE</scope>
    <source>
        <strain evidence="2">AP01</strain>
        <tissue evidence="2">Mycelium</tissue>
    </source>
</reference>
<organism evidence="2 3">
    <name type="scientific">Asterophora parasitica</name>
    <dbReference type="NCBI Taxonomy" id="117018"/>
    <lineage>
        <taxon>Eukaryota</taxon>
        <taxon>Fungi</taxon>
        <taxon>Dikarya</taxon>
        <taxon>Basidiomycota</taxon>
        <taxon>Agaricomycotina</taxon>
        <taxon>Agaricomycetes</taxon>
        <taxon>Agaricomycetidae</taxon>
        <taxon>Agaricales</taxon>
        <taxon>Tricholomatineae</taxon>
        <taxon>Lyophyllaceae</taxon>
        <taxon>Asterophora</taxon>
    </lineage>
</organism>
<dbReference type="EMBL" id="JABCKV010000271">
    <property type="protein sequence ID" value="KAG5641654.1"/>
    <property type="molecule type" value="Genomic_DNA"/>
</dbReference>
<evidence type="ECO:0000313" key="3">
    <source>
        <dbReference type="Proteomes" id="UP000775547"/>
    </source>
</evidence>
<accession>A0A9P7KA14</accession>
<gene>
    <name evidence="2" type="ORF">DXG03_004533</name>
</gene>
<dbReference type="CDD" id="cd02851">
    <property type="entry name" value="E_set_GO_C"/>
    <property type="match status" value="1"/>
</dbReference>
<comment type="caution">
    <text evidence="2">The sequence shown here is derived from an EMBL/GenBank/DDBJ whole genome shotgun (WGS) entry which is preliminary data.</text>
</comment>
<feature type="domain" description="Galactose oxidase-like Early set" evidence="1">
    <location>
        <begin position="1"/>
        <end position="62"/>
    </location>
</feature>
<dbReference type="Pfam" id="PF09118">
    <property type="entry name" value="GO-like_E_set"/>
    <property type="match status" value="1"/>
</dbReference>
<dbReference type="AlphaFoldDB" id="A0A9P7KA14"/>
<evidence type="ECO:0000259" key="1">
    <source>
        <dbReference type="Pfam" id="PF09118"/>
    </source>
</evidence>
<sequence length="96" mass="10156">MDLGFVTHAVHANTRLVYLECSISGDTLTIVGPPNGGIYPPGPGWLYFLVDGVPSKGVKVMIGNGNSPPVDRTALENLLKNSVVDQYENSKGEKAG</sequence>
<dbReference type="InterPro" id="IPR013783">
    <property type="entry name" value="Ig-like_fold"/>
</dbReference>
<keyword evidence="3" id="KW-1185">Reference proteome</keyword>
<dbReference type="Gene3D" id="2.60.40.10">
    <property type="entry name" value="Immunoglobulins"/>
    <property type="match status" value="1"/>
</dbReference>
<dbReference type="InterPro" id="IPR015202">
    <property type="entry name" value="GO-like_E_set"/>
</dbReference>
<proteinExistence type="predicted"/>
<reference evidence="2" key="2">
    <citation type="submission" date="2021-10" db="EMBL/GenBank/DDBJ databases">
        <title>Phylogenomics reveals ancestral predisposition of the termite-cultivated fungus Termitomyces towards a domesticated lifestyle.</title>
        <authorList>
            <person name="Auxier B."/>
            <person name="Grum-Grzhimaylo A."/>
            <person name="Cardenas M.E."/>
            <person name="Lodge J.D."/>
            <person name="Laessoe T."/>
            <person name="Pedersen O."/>
            <person name="Smith M.E."/>
            <person name="Kuyper T.W."/>
            <person name="Franco-Molano E.A."/>
            <person name="Baroni T.J."/>
            <person name="Aanen D.K."/>
        </authorList>
    </citation>
    <scope>NUCLEOTIDE SEQUENCE</scope>
    <source>
        <strain evidence="2">AP01</strain>
        <tissue evidence="2">Mycelium</tissue>
    </source>
</reference>
<protein>
    <recommendedName>
        <fullName evidence="1">Galactose oxidase-like Early set domain-containing protein</fullName>
    </recommendedName>
</protein>
<evidence type="ECO:0000313" key="2">
    <source>
        <dbReference type="EMBL" id="KAG5641654.1"/>
    </source>
</evidence>
<dbReference type="OrthoDB" id="2019572at2759"/>
<dbReference type="SUPFAM" id="SSF81296">
    <property type="entry name" value="E set domains"/>
    <property type="match status" value="1"/>
</dbReference>
<dbReference type="Proteomes" id="UP000775547">
    <property type="component" value="Unassembled WGS sequence"/>
</dbReference>
<name>A0A9P7KA14_9AGAR</name>
<dbReference type="InterPro" id="IPR014756">
    <property type="entry name" value="Ig_E-set"/>
</dbReference>